<evidence type="ECO:0000256" key="4">
    <source>
        <dbReference type="ARBA" id="ARBA00022827"/>
    </source>
</evidence>
<dbReference type="GO" id="GO:0016491">
    <property type="term" value="F:oxidoreductase activity"/>
    <property type="evidence" value="ECO:0007669"/>
    <property type="project" value="UniProtKB-KW"/>
</dbReference>
<dbReference type="SUPFAM" id="SSF51905">
    <property type="entry name" value="FAD/NAD(P)-binding domain"/>
    <property type="match status" value="1"/>
</dbReference>
<dbReference type="RefSeq" id="WP_286289349.1">
    <property type="nucleotide sequence ID" value="NZ_JASXSZ010000004.1"/>
</dbReference>
<dbReference type="InterPro" id="IPR036188">
    <property type="entry name" value="FAD/NAD-bd_sf"/>
</dbReference>
<comment type="caution">
    <text evidence="8">The sequence shown here is derived from an EMBL/GenBank/DDBJ whole genome shotgun (WGS) entry which is preliminary data.</text>
</comment>
<sequence length="514" mass="54259">MTRILGRTPHPSALSARRRSRELEVLGDDPHVDVVVIGGGITGAGLALDAASRGLRTVLVEAHDLAFGTSRWSSKLVHGGLRYLASGQVGIAYESAYERQLLMTRIAPHLTRPLAQVMPLHDPGALARGAYVGAGYALGDGLRRVVRTPGRVLAAPGALSPSSVAALAPAVRREGLRGGVHGWDGQLFDDARLVVAVARTAAGYGASVLTRVRAVSATGDRVVVRDELTGDELELHAGAVVNATGVWAGQVDPHVHLRPSRGTHLVVETARLGWSDVSLTAPLPGSSSRFVFTVPAPHGRTYIGLTDVPAGEEVPDVPRATDAEIDQLLGVINGVLASPLSRDDVVATFAGLRPLLTGPEGEETSDLSRKHAIVESESGMLSVVGGKLTTYRRMAEDGIDEVVRRRGFGPMSRTRDLPLVGAWPRARLGEIAGPARYVRRYGAEAPYVSRLPSGPGAAREVTAQELHWGVAVEGALTIDDLLDRRTRLGLVAEDREASMDAAASAFERAGVTPT</sequence>
<dbReference type="PANTHER" id="PTHR11985">
    <property type="entry name" value="GLYCEROL-3-PHOSPHATE DEHYDROGENASE"/>
    <property type="match status" value="1"/>
</dbReference>
<comment type="cofactor">
    <cofactor evidence="1 6">
        <name>FAD</name>
        <dbReference type="ChEBI" id="CHEBI:57692"/>
    </cofactor>
</comment>
<keyword evidence="4" id="KW-0274">FAD</keyword>
<evidence type="ECO:0000256" key="6">
    <source>
        <dbReference type="RuleBase" id="RU361217"/>
    </source>
</evidence>
<dbReference type="InterPro" id="IPR006076">
    <property type="entry name" value="FAD-dep_OxRdtase"/>
</dbReference>
<gene>
    <name evidence="8" type="ORF">QSV35_13715</name>
</gene>
<reference evidence="8 9" key="1">
    <citation type="submission" date="2023-06" db="EMBL/GenBank/DDBJ databases">
        <title>Microbacterium sp. nov., isolated from a waste landfill.</title>
        <authorList>
            <person name="Wen W."/>
        </authorList>
    </citation>
    <scope>NUCLEOTIDE SEQUENCE [LARGE SCALE GENOMIC DNA]</scope>
    <source>
        <strain evidence="8 9">ASV49</strain>
    </source>
</reference>
<dbReference type="PRINTS" id="PR01001">
    <property type="entry name" value="FADG3PDH"/>
</dbReference>
<dbReference type="Gene3D" id="3.50.50.60">
    <property type="entry name" value="FAD/NAD(P)-binding domain"/>
    <property type="match status" value="1"/>
</dbReference>
<dbReference type="SUPFAM" id="SSF54373">
    <property type="entry name" value="FAD-linked reductases, C-terminal domain"/>
    <property type="match status" value="1"/>
</dbReference>
<dbReference type="PANTHER" id="PTHR11985:SF35">
    <property type="entry name" value="ANAEROBIC GLYCEROL-3-PHOSPHATE DEHYDROGENASE SUBUNIT A"/>
    <property type="match status" value="1"/>
</dbReference>
<evidence type="ECO:0000256" key="1">
    <source>
        <dbReference type="ARBA" id="ARBA00001974"/>
    </source>
</evidence>
<comment type="catalytic activity">
    <reaction evidence="6">
        <text>a quinone + sn-glycerol 3-phosphate = dihydroxyacetone phosphate + a quinol</text>
        <dbReference type="Rhea" id="RHEA:18977"/>
        <dbReference type="ChEBI" id="CHEBI:24646"/>
        <dbReference type="ChEBI" id="CHEBI:57597"/>
        <dbReference type="ChEBI" id="CHEBI:57642"/>
        <dbReference type="ChEBI" id="CHEBI:132124"/>
        <dbReference type="EC" id="1.1.5.3"/>
    </reaction>
</comment>
<keyword evidence="9" id="KW-1185">Reference proteome</keyword>
<dbReference type="EC" id="1.1.5.3" evidence="6"/>
<dbReference type="PROSITE" id="PS00977">
    <property type="entry name" value="FAD_G3PDH_1"/>
    <property type="match status" value="1"/>
</dbReference>
<keyword evidence="5 6" id="KW-0560">Oxidoreductase</keyword>
<dbReference type="InterPro" id="IPR000447">
    <property type="entry name" value="G3P_DH_FAD-dep"/>
</dbReference>
<dbReference type="Pfam" id="PF01266">
    <property type="entry name" value="DAO"/>
    <property type="match status" value="1"/>
</dbReference>
<dbReference type="Gene3D" id="3.30.9.10">
    <property type="entry name" value="D-Amino Acid Oxidase, subunit A, domain 2"/>
    <property type="match status" value="1"/>
</dbReference>
<dbReference type="InterPro" id="IPR038299">
    <property type="entry name" value="DAO_C_sf"/>
</dbReference>
<keyword evidence="3 6" id="KW-0285">Flavoprotein</keyword>
<organism evidence="8 9">
    <name type="scientific">Microbacterium candidum</name>
    <dbReference type="NCBI Taxonomy" id="3041922"/>
    <lineage>
        <taxon>Bacteria</taxon>
        <taxon>Bacillati</taxon>
        <taxon>Actinomycetota</taxon>
        <taxon>Actinomycetes</taxon>
        <taxon>Micrococcales</taxon>
        <taxon>Microbacteriaceae</taxon>
        <taxon>Microbacterium</taxon>
    </lineage>
</organism>
<accession>A0ABT7N160</accession>
<dbReference type="Gene3D" id="1.10.8.870">
    <property type="entry name" value="Alpha-glycerophosphate oxidase, cap domain"/>
    <property type="match status" value="1"/>
</dbReference>
<dbReference type="PROSITE" id="PS00978">
    <property type="entry name" value="FAD_G3PDH_2"/>
    <property type="match status" value="1"/>
</dbReference>
<feature type="domain" description="FAD dependent oxidoreductase" evidence="7">
    <location>
        <begin position="33"/>
        <end position="391"/>
    </location>
</feature>
<name>A0ABT7N160_9MICO</name>
<evidence type="ECO:0000313" key="9">
    <source>
        <dbReference type="Proteomes" id="UP001235064"/>
    </source>
</evidence>
<dbReference type="Proteomes" id="UP001235064">
    <property type="component" value="Unassembled WGS sequence"/>
</dbReference>
<evidence type="ECO:0000256" key="2">
    <source>
        <dbReference type="ARBA" id="ARBA00007330"/>
    </source>
</evidence>
<dbReference type="EMBL" id="JASXSZ010000004">
    <property type="protein sequence ID" value="MDL9980396.1"/>
    <property type="molecule type" value="Genomic_DNA"/>
</dbReference>
<evidence type="ECO:0000259" key="7">
    <source>
        <dbReference type="Pfam" id="PF01266"/>
    </source>
</evidence>
<evidence type="ECO:0000256" key="3">
    <source>
        <dbReference type="ARBA" id="ARBA00022630"/>
    </source>
</evidence>
<evidence type="ECO:0000256" key="5">
    <source>
        <dbReference type="ARBA" id="ARBA00023002"/>
    </source>
</evidence>
<protein>
    <recommendedName>
        <fullName evidence="6">Glycerol-3-phosphate dehydrogenase</fullName>
        <ecNumber evidence="6">1.1.5.3</ecNumber>
    </recommendedName>
</protein>
<proteinExistence type="inferred from homology"/>
<evidence type="ECO:0000313" key="8">
    <source>
        <dbReference type="EMBL" id="MDL9980396.1"/>
    </source>
</evidence>
<comment type="similarity">
    <text evidence="2 6">Belongs to the FAD-dependent glycerol-3-phosphate dehydrogenase family.</text>
</comment>